<gene>
    <name evidence="1" type="ORF">PHPALM_31283</name>
</gene>
<comment type="caution">
    <text evidence="1">The sequence shown here is derived from an EMBL/GenBank/DDBJ whole genome shotgun (WGS) entry which is preliminary data.</text>
</comment>
<dbReference type="EMBL" id="NCKW01016983">
    <property type="protein sequence ID" value="POM59919.1"/>
    <property type="molecule type" value="Genomic_DNA"/>
</dbReference>
<dbReference type="OrthoDB" id="167578at2759"/>
<protein>
    <submittedName>
        <fullName evidence="1">Uncharacterized protein</fullName>
    </submittedName>
</protein>
<dbReference type="Proteomes" id="UP000237271">
    <property type="component" value="Unassembled WGS sequence"/>
</dbReference>
<keyword evidence="2" id="KW-1185">Reference proteome</keyword>
<evidence type="ECO:0000313" key="2">
    <source>
        <dbReference type="Proteomes" id="UP000237271"/>
    </source>
</evidence>
<name>A0A2P4X2Y9_9STRA</name>
<proteinExistence type="predicted"/>
<reference evidence="1 2" key="1">
    <citation type="journal article" date="2017" name="Genome Biol. Evol.">
        <title>Phytophthora megakarya and P. palmivora, closely related causal agents of cacao black pod rot, underwent increases in genome sizes and gene numbers by different mechanisms.</title>
        <authorList>
            <person name="Ali S.S."/>
            <person name="Shao J."/>
            <person name="Lary D.J."/>
            <person name="Kronmiller B."/>
            <person name="Shen D."/>
            <person name="Strem M.D."/>
            <person name="Amoako-Attah I."/>
            <person name="Akrofi A.Y."/>
            <person name="Begoude B.A."/>
            <person name="Ten Hoopen G.M."/>
            <person name="Coulibaly K."/>
            <person name="Kebe B.I."/>
            <person name="Melnick R.L."/>
            <person name="Guiltinan M.J."/>
            <person name="Tyler B.M."/>
            <person name="Meinhardt L.W."/>
            <person name="Bailey B.A."/>
        </authorList>
    </citation>
    <scope>NUCLEOTIDE SEQUENCE [LARGE SCALE GENOMIC DNA]</scope>
    <source>
        <strain evidence="2">sbr112.9</strain>
    </source>
</reference>
<sequence>MSGSEPESQVPGGNWGSSPAEWHESWEAFSAHMEEYYKRTHQIFRQRTSTSVAKRNREITARAARLVANGDEAQAEQLIPEHFVNFWIKLVCTHGWSRKSLSKGIPTVLLV</sequence>
<organism evidence="1 2">
    <name type="scientific">Phytophthora palmivora</name>
    <dbReference type="NCBI Taxonomy" id="4796"/>
    <lineage>
        <taxon>Eukaryota</taxon>
        <taxon>Sar</taxon>
        <taxon>Stramenopiles</taxon>
        <taxon>Oomycota</taxon>
        <taxon>Peronosporomycetes</taxon>
        <taxon>Peronosporales</taxon>
        <taxon>Peronosporaceae</taxon>
        <taxon>Phytophthora</taxon>
    </lineage>
</organism>
<evidence type="ECO:0000313" key="1">
    <source>
        <dbReference type="EMBL" id="POM59919.1"/>
    </source>
</evidence>
<dbReference type="AlphaFoldDB" id="A0A2P4X2Y9"/>
<accession>A0A2P4X2Y9</accession>